<dbReference type="FunFam" id="1.25.40.10:FF:001208">
    <property type="entry name" value="Tetratricopeptide repeat domain-containing protein"/>
    <property type="match status" value="1"/>
</dbReference>
<organism evidence="6 7">
    <name type="scientific">Colletotrichum lupini</name>
    <dbReference type="NCBI Taxonomy" id="145971"/>
    <lineage>
        <taxon>Eukaryota</taxon>
        <taxon>Fungi</taxon>
        <taxon>Dikarya</taxon>
        <taxon>Ascomycota</taxon>
        <taxon>Pezizomycotina</taxon>
        <taxon>Sordariomycetes</taxon>
        <taxon>Hypocreomycetidae</taxon>
        <taxon>Glomerellales</taxon>
        <taxon>Glomerellaceae</taxon>
        <taxon>Colletotrichum</taxon>
        <taxon>Colletotrichum acutatum species complex</taxon>
    </lineage>
</organism>
<accession>A0A9Q8SSK0</accession>
<keyword evidence="1" id="KW-0677">Repeat</keyword>
<keyword evidence="4" id="KW-0256">Endoplasmic reticulum</keyword>
<comment type="function">
    <text evidence="4">Part of the endoplasmic reticulum membrane protein complex (EMC) that enables the energy-independent insertion into endoplasmic reticulum membranes of newly synthesized membrane proteins.</text>
</comment>
<dbReference type="InterPro" id="IPR011990">
    <property type="entry name" value="TPR-like_helical_dom_sf"/>
</dbReference>
<proteinExistence type="inferred from homology"/>
<evidence type="ECO:0000256" key="1">
    <source>
        <dbReference type="ARBA" id="ARBA00022737"/>
    </source>
</evidence>
<keyword evidence="4" id="KW-0472">Membrane</keyword>
<dbReference type="GeneID" id="73342287"/>
<gene>
    <name evidence="6" type="ORF">CLUP02_08287</name>
</gene>
<dbReference type="GO" id="GO:0072546">
    <property type="term" value="C:EMC complex"/>
    <property type="evidence" value="ECO:0007669"/>
    <property type="project" value="UniProtKB-UniRule"/>
</dbReference>
<comment type="subcellular location">
    <subcellularLocation>
        <location evidence="4">Endoplasmic reticulum membrane</location>
        <topology evidence="4">Peripheral membrane protein</topology>
        <orientation evidence="4">Cytoplasmic side</orientation>
    </subcellularLocation>
</comment>
<keyword evidence="2 3" id="KW-0802">TPR repeat</keyword>
<name>A0A9Q8SSK0_9PEZI</name>
<evidence type="ECO:0000256" key="3">
    <source>
        <dbReference type="PROSITE-ProRule" id="PRU00339"/>
    </source>
</evidence>
<dbReference type="PROSITE" id="PS50005">
    <property type="entry name" value="TPR"/>
    <property type="match status" value="1"/>
</dbReference>
<comment type="subunit">
    <text evidence="4">Component of the ER membrane protein complex (EMC).</text>
</comment>
<evidence type="ECO:0000256" key="4">
    <source>
        <dbReference type="RuleBase" id="RU367091"/>
    </source>
</evidence>
<dbReference type="Proteomes" id="UP000830671">
    <property type="component" value="Chromosome 4"/>
</dbReference>
<protein>
    <recommendedName>
        <fullName evidence="4">ER membrane protein complex subunit 2</fullName>
    </recommendedName>
</protein>
<comment type="similarity">
    <text evidence="4">Belongs to the EMC2 family.</text>
</comment>
<evidence type="ECO:0000259" key="5">
    <source>
        <dbReference type="Pfam" id="PF22890"/>
    </source>
</evidence>
<sequence length="345" mass="38212">MAPSLIRSQGHLSPAEALELAQKAPTILRNNPTAFSSSPLLSLFSASETPEIWTIYENLLLACLRTGDSQAAHQCLERLVIRFGNENERIMAFKGLVKEAEADNDGELAQVLKEYETILGQNATNIPVAKRRVALLKSTGKTSEAITALNGLVDFNPTDAEAWAELADLYLSQGLYSQAIYALEEVLVLTPNAWNMHARLGEVLYMAASASEGSSQQQLAESVKRFSRSIELCDDYLRGYYGLKLVTNKLIKEPSKPSRQSDSEDWTLPDVGTLQKLNELATQKLADIVRRNGAHERLWQGYDESEVAAARDLLSKEWQSCMSSEVPGVSLGARWAKAAHKMRWQ</sequence>
<reference evidence="6" key="1">
    <citation type="journal article" date="2021" name="Mol. Plant Microbe Interact.">
        <title>Complete Genome Sequence of the Plant-Pathogenic Fungus Colletotrichum lupini.</title>
        <authorList>
            <person name="Baroncelli R."/>
            <person name="Pensec F."/>
            <person name="Da Lio D."/>
            <person name="Boufleur T."/>
            <person name="Vicente I."/>
            <person name="Sarrocco S."/>
            <person name="Picot A."/>
            <person name="Baraldi E."/>
            <person name="Sukno S."/>
            <person name="Thon M."/>
            <person name="Le Floch G."/>
        </authorList>
    </citation>
    <scope>NUCLEOTIDE SEQUENCE</scope>
    <source>
        <strain evidence="6">IMI 504893</strain>
    </source>
</reference>
<dbReference type="InterPro" id="IPR039856">
    <property type="entry name" value="EMC2-like"/>
</dbReference>
<dbReference type="SMART" id="SM00028">
    <property type="entry name" value="TPR"/>
    <property type="match status" value="1"/>
</dbReference>
<dbReference type="Gene3D" id="1.25.40.10">
    <property type="entry name" value="Tetratricopeptide repeat domain"/>
    <property type="match status" value="1"/>
</dbReference>
<dbReference type="AlphaFoldDB" id="A0A9Q8SSK0"/>
<dbReference type="EMBL" id="CP019476">
    <property type="protein sequence ID" value="UQC82797.1"/>
    <property type="molecule type" value="Genomic_DNA"/>
</dbReference>
<dbReference type="InterPro" id="IPR055217">
    <property type="entry name" value="TPR_EMC2"/>
</dbReference>
<dbReference type="InterPro" id="IPR019734">
    <property type="entry name" value="TPR_rpt"/>
</dbReference>
<feature type="domain" description="EMC2 TPR-like" evidence="5">
    <location>
        <begin position="103"/>
        <end position="206"/>
    </location>
</feature>
<dbReference type="Pfam" id="PF22890">
    <property type="entry name" value="TPR_EMC2"/>
    <property type="match status" value="1"/>
</dbReference>
<evidence type="ECO:0000256" key="2">
    <source>
        <dbReference type="ARBA" id="ARBA00022803"/>
    </source>
</evidence>
<evidence type="ECO:0000313" key="7">
    <source>
        <dbReference type="Proteomes" id="UP000830671"/>
    </source>
</evidence>
<dbReference type="KEGG" id="clup:CLUP02_08287"/>
<feature type="repeat" description="TPR" evidence="3">
    <location>
        <begin position="160"/>
        <end position="193"/>
    </location>
</feature>
<keyword evidence="7" id="KW-1185">Reference proteome</keyword>
<dbReference type="PANTHER" id="PTHR12760">
    <property type="entry name" value="TETRATRICOPEPTIDE REPEAT PROTEIN"/>
    <property type="match status" value="1"/>
</dbReference>
<dbReference type="SUPFAM" id="SSF48452">
    <property type="entry name" value="TPR-like"/>
    <property type="match status" value="1"/>
</dbReference>
<dbReference type="RefSeq" id="XP_049144420.1">
    <property type="nucleotide sequence ID" value="XM_049287277.1"/>
</dbReference>
<evidence type="ECO:0000313" key="6">
    <source>
        <dbReference type="EMBL" id="UQC82797.1"/>
    </source>
</evidence>